<organism evidence="2">
    <name type="scientific">Fibrocapsa japonica</name>
    <dbReference type="NCBI Taxonomy" id="94617"/>
    <lineage>
        <taxon>Eukaryota</taxon>
        <taxon>Sar</taxon>
        <taxon>Stramenopiles</taxon>
        <taxon>Ochrophyta</taxon>
        <taxon>Raphidophyceae</taxon>
        <taxon>Chattonellales</taxon>
        <taxon>Chattonellaceae</taxon>
        <taxon>Fibrocapsa</taxon>
    </lineage>
</organism>
<protein>
    <submittedName>
        <fullName evidence="2">Uncharacterized protein</fullName>
    </submittedName>
</protein>
<evidence type="ECO:0000313" key="2">
    <source>
        <dbReference type="EMBL" id="CAD9862060.1"/>
    </source>
</evidence>
<evidence type="ECO:0000256" key="1">
    <source>
        <dbReference type="SAM" id="SignalP"/>
    </source>
</evidence>
<dbReference type="EMBL" id="HBHR01009564">
    <property type="protein sequence ID" value="CAD9862060.1"/>
    <property type="molecule type" value="Transcribed_RNA"/>
</dbReference>
<dbReference type="PROSITE" id="PS00019">
    <property type="entry name" value="ACTININ_1"/>
    <property type="match status" value="1"/>
</dbReference>
<sequence>MKTSRSFFIALMATGAFEKCAALCSERTFDKSSYSQIGFDTDSPSDNIAAFFWTAFFTKPQANCIYDYDYIYDEQCEDFYQGGWDYTMLDDFVIASGMPAIDGLEFALRTTIELGGEDNWCFNTMFLQQTVFFESIPDFNFYYNSEYSNEDGSPICIQDLEDQTFEAWWNVECPAPSFEDDSDTTAYRCTIEQLDGIPEEIDNLYYA</sequence>
<dbReference type="InterPro" id="IPR001589">
    <property type="entry name" value="Actinin_actin-bd_CS"/>
</dbReference>
<dbReference type="AlphaFoldDB" id="A0A7S2XXG2"/>
<accession>A0A7S2XXG2</accession>
<feature type="chain" id="PRO_5030582319" evidence="1">
    <location>
        <begin position="23"/>
        <end position="207"/>
    </location>
</feature>
<name>A0A7S2XXG2_9STRA</name>
<proteinExistence type="predicted"/>
<reference evidence="2" key="1">
    <citation type="submission" date="2021-01" db="EMBL/GenBank/DDBJ databases">
        <authorList>
            <person name="Corre E."/>
            <person name="Pelletier E."/>
            <person name="Niang G."/>
            <person name="Scheremetjew M."/>
            <person name="Finn R."/>
            <person name="Kale V."/>
            <person name="Holt S."/>
            <person name="Cochrane G."/>
            <person name="Meng A."/>
            <person name="Brown T."/>
            <person name="Cohen L."/>
        </authorList>
    </citation>
    <scope>NUCLEOTIDE SEQUENCE</scope>
    <source>
        <strain evidence="2">CCMP1661</strain>
    </source>
</reference>
<gene>
    <name evidence="2" type="ORF">FJAP1339_LOCUS4585</name>
</gene>
<feature type="signal peptide" evidence="1">
    <location>
        <begin position="1"/>
        <end position="22"/>
    </location>
</feature>
<keyword evidence="1" id="KW-0732">Signal</keyword>